<dbReference type="PROSITE" id="PS00216">
    <property type="entry name" value="SUGAR_TRANSPORT_1"/>
    <property type="match status" value="1"/>
</dbReference>
<feature type="transmembrane region" description="Helical" evidence="7">
    <location>
        <begin position="308"/>
        <end position="331"/>
    </location>
</feature>
<dbReference type="InterPro" id="IPR020846">
    <property type="entry name" value="MFS_dom"/>
</dbReference>
<proteinExistence type="predicted"/>
<dbReference type="Proteomes" id="UP000309673">
    <property type="component" value="Unassembled WGS sequence"/>
</dbReference>
<dbReference type="AlphaFoldDB" id="A0A4U0FD79"/>
<comment type="caution">
    <text evidence="9">The sequence shown here is derived from an EMBL/GenBank/DDBJ whole genome shotgun (WGS) entry which is preliminary data.</text>
</comment>
<protein>
    <submittedName>
        <fullName evidence="9">MFS transporter</fullName>
    </submittedName>
</protein>
<accession>A0A4U0FD79</accession>
<dbReference type="Gene3D" id="1.20.1250.20">
    <property type="entry name" value="MFS general substrate transporter like domains"/>
    <property type="match status" value="1"/>
</dbReference>
<dbReference type="InterPro" id="IPR036259">
    <property type="entry name" value="MFS_trans_sf"/>
</dbReference>
<keyword evidence="3" id="KW-1003">Cell membrane</keyword>
<dbReference type="GO" id="GO:0022857">
    <property type="term" value="F:transmembrane transporter activity"/>
    <property type="evidence" value="ECO:0007669"/>
    <property type="project" value="InterPro"/>
</dbReference>
<keyword evidence="4 7" id="KW-0812">Transmembrane</keyword>
<organism evidence="9 10">
    <name type="scientific">Cohnella pontilimi</name>
    <dbReference type="NCBI Taxonomy" id="2564100"/>
    <lineage>
        <taxon>Bacteria</taxon>
        <taxon>Bacillati</taxon>
        <taxon>Bacillota</taxon>
        <taxon>Bacilli</taxon>
        <taxon>Bacillales</taxon>
        <taxon>Paenibacillaceae</taxon>
        <taxon>Cohnella</taxon>
    </lineage>
</organism>
<dbReference type="GO" id="GO:0005886">
    <property type="term" value="C:plasma membrane"/>
    <property type="evidence" value="ECO:0007669"/>
    <property type="project" value="UniProtKB-SubCell"/>
</dbReference>
<evidence type="ECO:0000256" key="7">
    <source>
        <dbReference type="SAM" id="Phobius"/>
    </source>
</evidence>
<evidence type="ECO:0000256" key="4">
    <source>
        <dbReference type="ARBA" id="ARBA00022692"/>
    </source>
</evidence>
<dbReference type="PROSITE" id="PS50850">
    <property type="entry name" value="MFS"/>
    <property type="match status" value="1"/>
</dbReference>
<feature type="transmembrane region" description="Helical" evidence="7">
    <location>
        <begin position="80"/>
        <end position="108"/>
    </location>
</feature>
<dbReference type="EMBL" id="SUPK01000003">
    <property type="protein sequence ID" value="TJY42711.1"/>
    <property type="molecule type" value="Genomic_DNA"/>
</dbReference>
<dbReference type="SUPFAM" id="SSF103473">
    <property type="entry name" value="MFS general substrate transporter"/>
    <property type="match status" value="1"/>
</dbReference>
<comment type="subcellular location">
    <subcellularLocation>
        <location evidence="1">Cell membrane</location>
        <topology evidence="1">Multi-pass membrane protein</topology>
    </subcellularLocation>
</comment>
<keyword evidence="6 7" id="KW-0472">Membrane</keyword>
<feature type="transmembrane region" description="Helical" evidence="7">
    <location>
        <begin position="371"/>
        <end position="390"/>
    </location>
</feature>
<feature type="transmembrane region" description="Helical" evidence="7">
    <location>
        <begin position="217"/>
        <end position="240"/>
    </location>
</feature>
<dbReference type="PANTHER" id="PTHR43414:SF1">
    <property type="entry name" value="PEPTIDE PERMEASE"/>
    <property type="match status" value="1"/>
</dbReference>
<feature type="transmembrane region" description="Helical" evidence="7">
    <location>
        <begin position="175"/>
        <end position="196"/>
    </location>
</feature>
<dbReference type="Pfam" id="PF07690">
    <property type="entry name" value="MFS_1"/>
    <property type="match status" value="1"/>
</dbReference>
<feature type="transmembrane region" description="Helical" evidence="7">
    <location>
        <begin position="48"/>
        <end position="68"/>
    </location>
</feature>
<evidence type="ECO:0000256" key="6">
    <source>
        <dbReference type="ARBA" id="ARBA00023136"/>
    </source>
</evidence>
<feature type="transmembrane region" description="Helical" evidence="7">
    <location>
        <begin position="252"/>
        <end position="271"/>
    </location>
</feature>
<dbReference type="OrthoDB" id="8952229at2"/>
<dbReference type="CDD" id="cd17329">
    <property type="entry name" value="MFS_MdtH_MDR_like"/>
    <property type="match status" value="1"/>
</dbReference>
<evidence type="ECO:0000313" key="9">
    <source>
        <dbReference type="EMBL" id="TJY42711.1"/>
    </source>
</evidence>
<reference evidence="9 10" key="1">
    <citation type="submission" date="2019-04" db="EMBL/GenBank/DDBJ databases">
        <title>Cohnella sp. nov., isolated from soil.</title>
        <authorList>
            <person name="Kim W."/>
        </authorList>
    </citation>
    <scope>NUCLEOTIDE SEQUENCE [LARGE SCALE GENOMIC DNA]</scope>
    <source>
        <strain evidence="9 10">CAU 1483</strain>
    </source>
</reference>
<dbReference type="InterPro" id="IPR011701">
    <property type="entry name" value="MFS"/>
</dbReference>
<evidence type="ECO:0000256" key="5">
    <source>
        <dbReference type="ARBA" id="ARBA00022989"/>
    </source>
</evidence>
<dbReference type="PANTHER" id="PTHR43414">
    <property type="entry name" value="MULTIDRUG RESISTANCE PROTEIN MDTG"/>
    <property type="match status" value="1"/>
</dbReference>
<evidence type="ECO:0000256" key="3">
    <source>
        <dbReference type="ARBA" id="ARBA00022475"/>
    </source>
</evidence>
<evidence type="ECO:0000313" key="10">
    <source>
        <dbReference type="Proteomes" id="UP000309673"/>
    </source>
</evidence>
<keyword evidence="5 7" id="KW-1133">Transmembrane helix</keyword>
<dbReference type="InterPro" id="IPR005829">
    <property type="entry name" value="Sugar_transporter_CS"/>
</dbReference>
<feature type="transmembrane region" description="Helical" evidence="7">
    <location>
        <begin position="343"/>
        <end position="365"/>
    </location>
</feature>
<keyword evidence="2" id="KW-0813">Transport</keyword>
<sequence length="411" mass="44559">MNAIRSFTQTYHPIVVTLLIGHVLGRTGSSMSLPFLALYLANTTDMSYTMIGVVAGAGALAGTFGGFIGGALSDRVGRRVIMFSALFLWTVVFIGFAVAKLPAVFLLLNLLNGLCKSWFEPVSQALMADLTVPEKRYKVFSMRYMASNIGVSVGPLLGAWLGVGHGPVPFWITGFTYLTYGAVLYLLLVSFGIKNIEGVKKEKITLGSAWQVTRRDFCLKMFLLGAIAVGIGYSQVMVTLSQYLDMTFANSVRLFAALMSANAITVITLQIPISHWAEKRSPLIGIHAGNILFAAGLLGFAFSRHWLLLFIAMIVFTIGEILNYPAGSVLMDRLAPAGMRGTYFGAQTFGNLGQFIGPWAGGYLLGHTNGAFMFTVIAIVVLCASIFYRVGTREFTERSAVQIENRTSVQG</sequence>
<name>A0A4U0FD79_9BACL</name>
<feature type="domain" description="Major facilitator superfamily (MFS) profile" evidence="8">
    <location>
        <begin position="1"/>
        <end position="396"/>
    </location>
</feature>
<feature type="transmembrane region" description="Helical" evidence="7">
    <location>
        <begin position="14"/>
        <end position="41"/>
    </location>
</feature>
<keyword evidence="10" id="KW-1185">Reference proteome</keyword>
<evidence type="ECO:0000256" key="2">
    <source>
        <dbReference type="ARBA" id="ARBA00022448"/>
    </source>
</evidence>
<evidence type="ECO:0000256" key="1">
    <source>
        <dbReference type="ARBA" id="ARBA00004651"/>
    </source>
</evidence>
<evidence type="ECO:0000259" key="8">
    <source>
        <dbReference type="PROSITE" id="PS50850"/>
    </source>
</evidence>
<feature type="transmembrane region" description="Helical" evidence="7">
    <location>
        <begin position="283"/>
        <end position="302"/>
    </location>
</feature>
<dbReference type="RefSeq" id="WP_136777130.1">
    <property type="nucleotide sequence ID" value="NZ_SUPK01000003.1"/>
</dbReference>
<gene>
    <name evidence="9" type="ORF">E5161_07655</name>
</gene>